<feature type="coiled-coil region" evidence="1">
    <location>
        <begin position="23"/>
        <end position="50"/>
    </location>
</feature>
<reference evidence="2" key="1">
    <citation type="journal article" date="2016" name="Nat. Genet.">
        <title>A high-quality carrot genome assembly provides new insights into carotenoid accumulation and asterid genome evolution.</title>
        <authorList>
            <person name="Iorizzo M."/>
            <person name="Ellison S."/>
            <person name="Senalik D."/>
            <person name="Zeng P."/>
            <person name="Satapoomin P."/>
            <person name="Huang J."/>
            <person name="Bowman M."/>
            <person name="Iovene M."/>
            <person name="Sanseverino W."/>
            <person name="Cavagnaro P."/>
            <person name="Yildiz M."/>
            <person name="Macko-Podgorni A."/>
            <person name="Moranska E."/>
            <person name="Grzebelus E."/>
            <person name="Grzebelus D."/>
            <person name="Ashrafi H."/>
            <person name="Zheng Z."/>
            <person name="Cheng S."/>
            <person name="Spooner D."/>
            <person name="Van Deynze A."/>
            <person name="Simon P."/>
        </authorList>
    </citation>
    <scope>NUCLEOTIDE SEQUENCE [LARGE SCALE GENOMIC DNA]</scope>
    <source>
        <tissue evidence="2">Leaf</tissue>
    </source>
</reference>
<dbReference type="STRING" id="79200.A0A164UQN6"/>
<dbReference type="Gene3D" id="3.90.1750.10">
    <property type="entry name" value="Hect, E3 ligase catalytic domains"/>
    <property type="match status" value="1"/>
</dbReference>
<sequence>MADILDHLDVLSCENMDHKILLMLTVMKKLSRLEDELEKVEKTGDILSEELVEEMLVTVKHQNFVSLFGNKKNFDFSFDSLDKLVEAAEDPRGFYMMLFEMLSLLPKNDHSSERFKICMINNVDYFSDKLDFENAGHGWVLETGFDFRVALAHLYIPRPNNDDQQLKLEINRSNLLDDSIEKITQAEAQDLVQGVNVMYADEEGMGDWVRRDWLVSLACQIVRSPDAFKTSEDDLARDETRLYPNEGFFLTLVFMVIRVA</sequence>
<dbReference type="AlphaFoldDB" id="A0A164UQN6"/>
<protein>
    <submittedName>
        <fullName evidence="2">Uncharacterized protein</fullName>
    </submittedName>
</protein>
<dbReference type="SUPFAM" id="SSF56204">
    <property type="entry name" value="Hect, E3 ligase catalytic domain"/>
    <property type="match status" value="1"/>
</dbReference>
<name>A0A164UQN6_DAUCS</name>
<evidence type="ECO:0000313" key="4">
    <source>
        <dbReference type="Proteomes" id="UP000077755"/>
    </source>
</evidence>
<gene>
    <name evidence="2" type="ORF">DCAR_026299</name>
    <name evidence="3" type="ORF">DCAR_0730203</name>
</gene>
<dbReference type="InterPro" id="IPR035983">
    <property type="entry name" value="Hect_E3_ubiquitin_ligase"/>
</dbReference>
<evidence type="ECO:0000313" key="3">
    <source>
        <dbReference type="EMBL" id="WOH10733.1"/>
    </source>
</evidence>
<keyword evidence="4" id="KW-1185">Reference proteome</keyword>
<evidence type="ECO:0000256" key="1">
    <source>
        <dbReference type="SAM" id="Coils"/>
    </source>
</evidence>
<evidence type="ECO:0000313" key="2">
    <source>
        <dbReference type="EMBL" id="KZM89224.1"/>
    </source>
</evidence>
<dbReference type="EMBL" id="LNRQ01000007">
    <property type="protein sequence ID" value="KZM89224.1"/>
    <property type="molecule type" value="Genomic_DNA"/>
</dbReference>
<dbReference type="Gramene" id="KZM89224">
    <property type="protein sequence ID" value="KZM89224"/>
    <property type="gene ID" value="DCAR_026299"/>
</dbReference>
<reference evidence="3" key="2">
    <citation type="submission" date="2022-03" db="EMBL/GenBank/DDBJ databases">
        <title>Draft title - Genomic analysis of global carrot germplasm unveils the trajectory of domestication and the origin of high carotenoid orange carrot.</title>
        <authorList>
            <person name="Iorizzo M."/>
            <person name="Ellison S."/>
            <person name="Senalik D."/>
            <person name="Macko-Podgorni A."/>
            <person name="Grzebelus D."/>
            <person name="Bostan H."/>
            <person name="Rolling W."/>
            <person name="Curaba J."/>
            <person name="Simon P."/>
        </authorList>
    </citation>
    <scope>NUCLEOTIDE SEQUENCE</scope>
    <source>
        <tissue evidence="3">Leaf</tissue>
    </source>
</reference>
<proteinExistence type="predicted"/>
<dbReference type="GO" id="GO:0004842">
    <property type="term" value="F:ubiquitin-protein transferase activity"/>
    <property type="evidence" value="ECO:0007669"/>
    <property type="project" value="InterPro"/>
</dbReference>
<organism evidence="2">
    <name type="scientific">Daucus carota subsp. sativus</name>
    <name type="common">Carrot</name>
    <dbReference type="NCBI Taxonomy" id="79200"/>
    <lineage>
        <taxon>Eukaryota</taxon>
        <taxon>Viridiplantae</taxon>
        <taxon>Streptophyta</taxon>
        <taxon>Embryophyta</taxon>
        <taxon>Tracheophyta</taxon>
        <taxon>Spermatophyta</taxon>
        <taxon>Magnoliopsida</taxon>
        <taxon>eudicotyledons</taxon>
        <taxon>Gunneridae</taxon>
        <taxon>Pentapetalae</taxon>
        <taxon>asterids</taxon>
        <taxon>campanulids</taxon>
        <taxon>Apiales</taxon>
        <taxon>Apiaceae</taxon>
        <taxon>Apioideae</taxon>
        <taxon>Scandiceae</taxon>
        <taxon>Daucinae</taxon>
        <taxon>Daucus</taxon>
        <taxon>Daucus sect. Daucus</taxon>
    </lineage>
</organism>
<dbReference type="EMBL" id="CP093349">
    <property type="protein sequence ID" value="WOH10733.1"/>
    <property type="molecule type" value="Genomic_DNA"/>
</dbReference>
<dbReference type="Proteomes" id="UP000077755">
    <property type="component" value="Chromosome 7"/>
</dbReference>
<accession>A0A164UQN6</accession>
<keyword evidence="1" id="KW-0175">Coiled coil</keyword>